<gene>
    <name evidence="5" type="ORF">NSMM_310011</name>
</gene>
<organism evidence="5 6">
    <name type="scientific">Nitrosomonas mobilis</name>
    <dbReference type="NCBI Taxonomy" id="51642"/>
    <lineage>
        <taxon>Bacteria</taxon>
        <taxon>Pseudomonadati</taxon>
        <taxon>Pseudomonadota</taxon>
        <taxon>Betaproteobacteria</taxon>
        <taxon>Nitrosomonadales</taxon>
        <taxon>Nitrosomonadaceae</taxon>
        <taxon>Nitrosomonas</taxon>
    </lineage>
</organism>
<dbReference type="SUPFAM" id="SSF117892">
    <property type="entry name" value="Band 7/SPFH domain"/>
    <property type="match status" value="1"/>
</dbReference>
<dbReference type="InterPro" id="IPR043202">
    <property type="entry name" value="Band-7_stomatin-like"/>
</dbReference>
<accession>A0A1G5SET4</accession>
<keyword evidence="6" id="KW-1185">Reference proteome</keyword>
<dbReference type="InterPro" id="IPR001972">
    <property type="entry name" value="Stomatin_HflK_fam"/>
</dbReference>
<dbReference type="SMART" id="SM00244">
    <property type="entry name" value="PHB"/>
    <property type="match status" value="1"/>
</dbReference>
<dbReference type="OrthoDB" id="9809197at2"/>
<keyword evidence="3" id="KW-1133">Transmembrane helix</keyword>
<dbReference type="InterPro" id="IPR001107">
    <property type="entry name" value="Band_7"/>
</dbReference>
<feature type="domain" description="Band 7" evidence="4">
    <location>
        <begin position="22"/>
        <end position="179"/>
    </location>
</feature>
<proteinExistence type="inferred from homology"/>
<protein>
    <recommendedName>
        <fullName evidence="4">Band 7 domain-containing protein</fullName>
    </recommendedName>
</protein>
<dbReference type="Pfam" id="PF01145">
    <property type="entry name" value="Band_7"/>
    <property type="match status" value="1"/>
</dbReference>
<dbReference type="Gene3D" id="3.30.479.30">
    <property type="entry name" value="Band 7 domain"/>
    <property type="match status" value="1"/>
</dbReference>
<evidence type="ECO:0000259" key="4">
    <source>
        <dbReference type="SMART" id="SM00244"/>
    </source>
</evidence>
<dbReference type="Proteomes" id="UP000198729">
    <property type="component" value="Unassembled WGS sequence"/>
</dbReference>
<dbReference type="CDD" id="cd08826">
    <property type="entry name" value="SPFH_eoslipins_u1"/>
    <property type="match status" value="1"/>
</dbReference>
<dbReference type="RefSeq" id="WP_090284807.1">
    <property type="nucleotide sequence ID" value="NZ_FMWO01000038.1"/>
</dbReference>
<evidence type="ECO:0000256" key="3">
    <source>
        <dbReference type="SAM" id="Phobius"/>
    </source>
</evidence>
<dbReference type="PANTHER" id="PTHR10264">
    <property type="entry name" value="BAND 7 PROTEIN-RELATED"/>
    <property type="match status" value="1"/>
</dbReference>
<sequence length="262" mass="29589">MDTDIFSATILLIFFAVFFLASAFKVLREYERGVVFMLGRFWKVKGPGLVIVIPIIQTMVRVDLRTIVMDVPSQDVISRDNVSVKVNAVLYFRVVDPEKSIIQVEDYHMATSQLAQTTLRSVLGQHELDEMLASRDSLNTDIQTILDEQTDAWGIKVSNVEIKHVDLNETMIRAIAKQAEAERERRAKVIHAEGELQASYHLLEASQVLSQQPQAIQLRYLQTLNEIAGEKNSTIVFPLPMEFLTALQKTTEKMPAAVTKAD</sequence>
<dbReference type="InterPro" id="IPR036013">
    <property type="entry name" value="Band_7/SPFH_dom_sf"/>
</dbReference>
<keyword evidence="3" id="KW-0472">Membrane</keyword>
<feature type="transmembrane region" description="Helical" evidence="3">
    <location>
        <begin position="6"/>
        <end position="27"/>
    </location>
</feature>
<dbReference type="FunFam" id="3.30.479.30:FF:000004">
    <property type="entry name" value="Putative membrane protease family, stomatin"/>
    <property type="match status" value="1"/>
</dbReference>
<reference evidence="5 6" key="1">
    <citation type="submission" date="2016-10" db="EMBL/GenBank/DDBJ databases">
        <authorList>
            <person name="de Groot N.N."/>
        </authorList>
    </citation>
    <scope>NUCLEOTIDE SEQUENCE [LARGE SCALE GENOMIC DNA]</scope>
    <source>
        <strain evidence="5">1</strain>
    </source>
</reference>
<comment type="subcellular location">
    <subcellularLocation>
        <location evidence="1">Membrane</location>
        <topology evidence="1">Single-pass membrane protein</topology>
    </subcellularLocation>
</comment>
<evidence type="ECO:0000256" key="2">
    <source>
        <dbReference type="ARBA" id="ARBA00008164"/>
    </source>
</evidence>
<dbReference type="GO" id="GO:0005886">
    <property type="term" value="C:plasma membrane"/>
    <property type="evidence" value="ECO:0007669"/>
    <property type="project" value="InterPro"/>
</dbReference>
<evidence type="ECO:0000256" key="1">
    <source>
        <dbReference type="ARBA" id="ARBA00004167"/>
    </source>
</evidence>
<dbReference type="Gene3D" id="6.10.250.2090">
    <property type="match status" value="1"/>
</dbReference>
<dbReference type="STRING" id="51642.NSMM_310011"/>
<evidence type="ECO:0000313" key="6">
    <source>
        <dbReference type="Proteomes" id="UP000198729"/>
    </source>
</evidence>
<keyword evidence="3" id="KW-0812">Transmembrane</keyword>
<name>A0A1G5SET4_9PROT</name>
<evidence type="ECO:0000313" key="5">
    <source>
        <dbReference type="EMBL" id="SCZ84929.1"/>
    </source>
</evidence>
<dbReference type="EMBL" id="FMWO01000038">
    <property type="protein sequence ID" value="SCZ84929.1"/>
    <property type="molecule type" value="Genomic_DNA"/>
</dbReference>
<dbReference type="PANTHER" id="PTHR10264:SF19">
    <property type="entry name" value="AT06885P-RELATED"/>
    <property type="match status" value="1"/>
</dbReference>
<comment type="similarity">
    <text evidence="2">Belongs to the band 7/mec-2 family.</text>
</comment>
<dbReference type="AlphaFoldDB" id="A0A1G5SET4"/>
<dbReference type="GO" id="GO:0098552">
    <property type="term" value="C:side of membrane"/>
    <property type="evidence" value="ECO:0007669"/>
    <property type="project" value="UniProtKB-ARBA"/>
</dbReference>
<dbReference type="PRINTS" id="PR00721">
    <property type="entry name" value="STOMATIN"/>
</dbReference>